<evidence type="ECO:0000313" key="1">
    <source>
        <dbReference type="EMBL" id="QHT88220.1"/>
    </source>
</evidence>
<name>A0A6C0I6J7_9ZZZZ</name>
<proteinExistence type="predicted"/>
<dbReference type="AlphaFoldDB" id="A0A6C0I6J7"/>
<sequence>MSSLLNCIVCGKRNIDKDIDNYINNNINYQVDNIQTTVVDNSKDPKRNSKTYRTLNVIDEFEKCKYWFFEIVKYTVNDFEGYGENKKELCEETFKFIDINTTLKYYRRYNKQFNDYNSANLIKFINNTDNEDFIQDIKISENIYRFN</sequence>
<protein>
    <submittedName>
        <fullName evidence="1">Uncharacterized protein</fullName>
    </submittedName>
</protein>
<dbReference type="EMBL" id="MN740111">
    <property type="protein sequence ID" value="QHT88220.1"/>
    <property type="molecule type" value="Genomic_DNA"/>
</dbReference>
<organism evidence="1">
    <name type="scientific">viral metagenome</name>
    <dbReference type="NCBI Taxonomy" id="1070528"/>
    <lineage>
        <taxon>unclassified sequences</taxon>
        <taxon>metagenomes</taxon>
        <taxon>organismal metagenomes</taxon>
    </lineage>
</organism>
<reference evidence="1" key="1">
    <citation type="journal article" date="2020" name="Nature">
        <title>Giant virus diversity and host interactions through global metagenomics.</title>
        <authorList>
            <person name="Schulz F."/>
            <person name="Roux S."/>
            <person name="Paez-Espino D."/>
            <person name="Jungbluth S."/>
            <person name="Walsh D.A."/>
            <person name="Denef V.J."/>
            <person name="McMahon K.D."/>
            <person name="Konstantinidis K.T."/>
            <person name="Eloe-Fadrosh E.A."/>
            <person name="Kyrpides N.C."/>
            <person name="Woyke T."/>
        </authorList>
    </citation>
    <scope>NUCLEOTIDE SEQUENCE</scope>
    <source>
        <strain evidence="1">GVMAG-M-3300023184-24</strain>
    </source>
</reference>
<accession>A0A6C0I6J7</accession>